<keyword evidence="3 7" id="KW-0328">Glycosyltransferase</keyword>
<evidence type="ECO:0000256" key="3">
    <source>
        <dbReference type="ARBA" id="ARBA00022676"/>
    </source>
</evidence>
<dbReference type="EC" id="2.4.1.-" evidence="7"/>
<keyword evidence="5" id="KW-0472">Membrane</keyword>
<accession>A0A1R4EFZ5</accession>
<dbReference type="GO" id="GO:0005886">
    <property type="term" value="C:plasma membrane"/>
    <property type="evidence" value="ECO:0007669"/>
    <property type="project" value="UniProtKB-SubCell"/>
</dbReference>
<dbReference type="Gene3D" id="3.90.550.10">
    <property type="entry name" value="Spore Coat Polysaccharide Biosynthesis Protein SpsA, Chain A"/>
    <property type="match status" value="1"/>
</dbReference>
<name>A0A1R4EFZ5_9GAMM</name>
<dbReference type="EMBL" id="FUGD01000083">
    <property type="protein sequence ID" value="SJM37402.1"/>
    <property type="molecule type" value="Genomic_DNA"/>
</dbReference>
<evidence type="ECO:0000256" key="2">
    <source>
        <dbReference type="ARBA" id="ARBA00022475"/>
    </source>
</evidence>
<keyword evidence="8" id="KW-1185">Reference proteome</keyword>
<comment type="subcellular location">
    <subcellularLocation>
        <location evidence="1">Cell membrane</location>
    </subcellularLocation>
</comment>
<evidence type="ECO:0000256" key="5">
    <source>
        <dbReference type="ARBA" id="ARBA00023136"/>
    </source>
</evidence>
<feature type="domain" description="Glycosyltransferase 2-like" evidence="6">
    <location>
        <begin position="5"/>
        <end position="116"/>
    </location>
</feature>
<evidence type="ECO:0000259" key="6">
    <source>
        <dbReference type="Pfam" id="PF00535"/>
    </source>
</evidence>
<dbReference type="InterPro" id="IPR029044">
    <property type="entry name" value="Nucleotide-diphossugar_trans"/>
</dbReference>
<dbReference type="Proteomes" id="UP000188169">
    <property type="component" value="Unassembled WGS sequence"/>
</dbReference>
<dbReference type="AlphaFoldDB" id="A0A1R4EFZ5"/>
<dbReference type="PANTHER" id="PTHR43646:SF2">
    <property type="entry name" value="GLYCOSYLTRANSFERASE 2-LIKE DOMAIN-CONTAINING PROTEIN"/>
    <property type="match status" value="1"/>
</dbReference>
<dbReference type="STRING" id="1945520.A1019T_01374"/>
<sequence length="242" mass="27762">MPPLSIIIITLNEAERIGNLLNDLAQQSFRDFEVIVVDSNSEDDTCTIAKCHADKFQQLRVERMTSRGVCLGRNTGAALARHEHLLFLDADVRLSSDFLEKAMHHIDTKQLQTAGAYLSPKGLPKRYAFGYKLFNAGIYLTQYIFPTAVGACLFSTKTIHNRINGFDATVTLCEDCDYVNRTNRHTTFRMLPVAFTFDPRRLRQDGILKTGWKYLYANTHRLFIGEIRNQKIRYDFGHYKSK</sequence>
<evidence type="ECO:0000256" key="1">
    <source>
        <dbReference type="ARBA" id="ARBA00004236"/>
    </source>
</evidence>
<evidence type="ECO:0000313" key="8">
    <source>
        <dbReference type="Proteomes" id="UP000188169"/>
    </source>
</evidence>
<gene>
    <name evidence="7" type="ORF">A1019T_01374</name>
</gene>
<organism evidence="7 8">
    <name type="scientific">Psychrobacter pasteurii</name>
    <dbReference type="NCBI Taxonomy" id="1945520"/>
    <lineage>
        <taxon>Bacteria</taxon>
        <taxon>Pseudomonadati</taxon>
        <taxon>Pseudomonadota</taxon>
        <taxon>Gammaproteobacteria</taxon>
        <taxon>Moraxellales</taxon>
        <taxon>Moraxellaceae</taxon>
        <taxon>Psychrobacter</taxon>
    </lineage>
</organism>
<dbReference type="RefSeq" id="WP_077448797.1">
    <property type="nucleotide sequence ID" value="NZ_FUGD01000083.1"/>
</dbReference>
<evidence type="ECO:0000256" key="4">
    <source>
        <dbReference type="ARBA" id="ARBA00022679"/>
    </source>
</evidence>
<dbReference type="GO" id="GO:0016757">
    <property type="term" value="F:glycosyltransferase activity"/>
    <property type="evidence" value="ECO:0007669"/>
    <property type="project" value="UniProtKB-KW"/>
</dbReference>
<dbReference type="Pfam" id="PF00535">
    <property type="entry name" value="Glycos_transf_2"/>
    <property type="match status" value="1"/>
</dbReference>
<reference evidence="8" key="1">
    <citation type="submission" date="2017-02" db="EMBL/GenBank/DDBJ databases">
        <authorList>
            <person name="Mornico D."/>
        </authorList>
    </citation>
    <scope>NUCLEOTIDE SEQUENCE [LARGE SCALE GENOMIC DNA]</scope>
</reference>
<keyword evidence="2" id="KW-1003">Cell membrane</keyword>
<evidence type="ECO:0000313" key="7">
    <source>
        <dbReference type="EMBL" id="SJM37402.1"/>
    </source>
</evidence>
<proteinExistence type="predicted"/>
<dbReference type="SUPFAM" id="SSF53448">
    <property type="entry name" value="Nucleotide-diphospho-sugar transferases"/>
    <property type="match status" value="1"/>
</dbReference>
<dbReference type="OrthoDB" id="9801954at2"/>
<keyword evidence="4 7" id="KW-0808">Transferase</keyword>
<dbReference type="PANTHER" id="PTHR43646">
    <property type="entry name" value="GLYCOSYLTRANSFERASE"/>
    <property type="match status" value="1"/>
</dbReference>
<protein>
    <submittedName>
        <fullName evidence="7">PGL/p-HBAD biosynthesis glycosyltransferase/MT3031</fullName>
        <ecNumber evidence="7">2.4.1.-</ecNumber>
    </submittedName>
</protein>
<dbReference type="InterPro" id="IPR001173">
    <property type="entry name" value="Glyco_trans_2-like"/>
</dbReference>